<organism evidence="5 6">
    <name type="scientific">Candidatus Sungbacteria bacterium RIFCSPLOWO2_12_FULL_41_11</name>
    <dbReference type="NCBI Taxonomy" id="1802286"/>
    <lineage>
        <taxon>Bacteria</taxon>
        <taxon>Candidatus Sungiibacteriota</taxon>
    </lineage>
</organism>
<dbReference type="Proteomes" id="UP000177171">
    <property type="component" value="Unassembled WGS sequence"/>
</dbReference>
<comment type="caution">
    <text evidence="5">The sequence shown here is derived from an EMBL/GenBank/DDBJ whole genome shotgun (WGS) entry which is preliminary data.</text>
</comment>
<dbReference type="GO" id="GO:0000160">
    <property type="term" value="P:phosphorelay signal transduction system"/>
    <property type="evidence" value="ECO:0007669"/>
    <property type="project" value="UniProtKB-KW"/>
</dbReference>
<dbReference type="PROSITE" id="PS50110">
    <property type="entry name" value="RESPONSE_REGULATORY"/>
    <property type="match status" value="1"/>
</dbReference>
<proteinExistence type="predicted"/>
<evidence type="ECO:0000256" key="3">
    <source>
        <dbReference type="PROSITE-ProRule" id="PRU00169"/>
    </source>
</evidence>
<evidence type="ECO:0000313" key="5">
    <source>
        <dbReference type="EMBL" id="OHA14736.1"/>
    </source>
</evidence>
<feature type="domain" description="Response regulatory" evidence="4">
    <location>
        <begin position="8"/>
        <end position="125"/>
    </location>
</feature>
<dbReference type="InterPro" id="IPR011006">
    <property type="entry name" value="CheY-like_superfamily"/>
</dbReference>
<reference evidence="5 6" key="1">
    <citation type="journal article" date="2016" name="Nat. Commun.">
        <title>Thousands of microbial genomes shed light on interconnected biogeochemical processes in an aquifer system.</title>
        <authorList>
            <person name="Anantharaman K."/>
            <person name="Brown C.T."/>
            <person name="Hug L.A."/>
            <person name="Sharon I."/>
            <person name="Castelle C.J."/>
            <person name="Probst A.J."/>
            <person name="Thomas B.C."/>
            <person name="Singh A."/>
            <person name="Wilkins M.J."/>
            <person name="Karaoz U."/>
            <person name="Brodie E.L."/>
            <person name="Williams K.H."/>
            <person name="Hubbard S.S."/>
            <person name="Banfield J.F."/>
        </authorList>
    </citation>
    <scope>NUCLEOTIDE SEQUENCE [LARGE SCALE GENOMIC DNA]</scope>
</reference>
<accession>A0A1G2LSZ0</accession>
<protein>
    <recommendedName>
        <fullName evidence="4">Response regulatory domain-containing protein</fullName>
    </recommendedName>
</protein>
<evidence type="ECO:0000256" key="1">
    <source>
        <dbReference type="ARBA" id="ARBA00022553"/>
    </source>
</evidence>
<evidence type="ECO:0000256" key="2">
    <source>
        <dbReference type="ARBA" id="ARBA00023012"/>
    </source>
</evidence>
<keyword evidence="2" id="KW-0902">Two-component regulatory system</keyword>
<gene>
    <name evidence="5" type="ORF">A3G49_03310</name>
</gene>
<name>A0A1G2LSZ0_9BACT</name>
<evidence type="ECO:0000313" key="6">
    <source>
        <dbReference type="Proteomes" id="UP000177171"/>
    </source>
</evidence>
<keyword evidence="1 3" id="KW-0597">Phosphoprotein</keyword>
<dbReference type="PANTHER" id="PTHR44591">
    <property type="entry name" value="STRESS RESPONSE REGULATOR PROTEIN 1"/>
    <property type="match status" value="1"/>
</dbReference>
<feature type="modified residue" description="4-aspartylphosphate" evidence="3">
    <location>
        <position position="58"/>
    </location>
</feature>
<dbReference type="AlphaFoldDB" id="A0A1G2LSZ0"/>
<dbReference type="SMART" id="SM00448">
    <property type="entry name" value="REC"/>
    <property type="match status" value="1"/>
</dbReference>
<dbReference type="EMBL" id="MHQY01000003">
    <property type="protein sequence ID" value="OHA14736.1"/>
    <property type="molecule type" value="Genomic_DNA"/>
</dbReference>
<dbReference type="InterPro" id="IPR050595">
    <property type="entry name" value="Bact_response_regulator"/>
</dbReference>
<sequence>MVKKPTPKILIIEDDQFMVRILTREFNQAGLTNYQIVNDGSDILKEFKKYKPDLIVLDILLPGMTGLEALKDIRELKEGKKIPVFILTNYSNPEYKKLAKRLGVRDYLIKSNTLVSELIKKIKEII</sequence>
<dbReference type="Pfam" id="PF00072">
    <property type="entry name" value="Response_reg"/>
    <property type="match status" value="1"/>
</dbReference>
<evidence type="ECO:0000259" key="4">
    <source>
        <dbReference type="PROSITE" id="PS50110"/>
    </source>
</evidence>
<dbReference type="InterPro" id="IPR001789">
    <property type="entry name" value="Sig_transdc_resp-reg_receiver"/>
</dbReference>
<dbReference type="Gene3D" id="3.40.50.2300">
    <property type="match status" value="1"/>
</dbReference>
<dbReference type="SUPFAM" id="SSF52172">
    <property type="entry name" value="CheY-like"/>
    <property type="match status" value="1"/>
</dbReference>
<dbReference type="CDD" id="cd00156">
    <property type="entry name" value="REC"/>
    <property type="match status" value="1"/>
</dbReference>
<dbReference type="PANTHER" id="PTHR44591:SF14">
    <property type="entry name" value="PROTEIN PILG"/>
    <property type="match status" value="1"/>
</dbReference>